<gene>
    <name evidence="2" type="ORF">Baya_10338</name>
</gene>
<organism evidence="2 3">
    <name type="scientific">Bagarius yarrelli</name>
    <name type="common">Goonch</name>
    <name type="synonym">Bagrus yarrelli</name>
    <dbReference type="NCBI Taxonomy" id="175774"/>
    <lineage>
        <taxon>Eukaryota</taxon>
        <taxon>Metazoa</taxon>
        <taxon>Chordata</taxon>
        <taxon>Craniata</taxon>
        <taxon>Vertebrata</taxon>
        <taxon>Euteleostomi</taxon>
        <taxon>Actinopterygii</taxon>
        <taxon>Neopterygii</taxon>
        <taxon>Teleostei</taxon>
        <taxon>Ostariophysi</taxon>
        <taxon>Siluriformes</taxon>
        <taxon>Sisoridae</taxon>
        <taxon>Sisorinae</taxon>
        <taxon>Bagarius</taxon>
    </lineage>
</organism>
<reference evidence="2 3" key="1">
    <citation type="journal article" date="2019" name="Genome Biol. Evol.">
        <title>Whole-Genome Sequencing of the Giant Devil Catfish, Bagarius yarrelli.</title>
        <authorList>
            <person name="Jiang W."/>
            <person name="Lv Y."/>
            <person name="Cheng L."/>
            <person name="Yang K."/>
            <person name="Chao B."/>
            <person name="Wang X."/>
            <person name="Li Y."/>
            <person name="Pan X."/>
            <person name="You X."/>
            <person name="Zhang Y."/>
            <person name="Yang J."/>
            <person name="Li J."/>
            <person name="Zhang X."/>
            <person name="Liu S."/>
            <person name="Sun C."/>
            <person name="Yang J."/>
            <person name="Shi Q."/>
        </authorList>
    </citation>
    <scope>NUCLEOTIDE SEQUENCE [LARGE SCALE GENOMIC DNA]</scope>
    <source>
        <strain evidence="2">JWS20170419001</strain>
        <tissue evidence="2">Muscle</tissue>
    </source>
</reference>
<evidence type="ECO:0000313" key="2">
    <source>
        <dbReference type="EMBL" id="TSP79464.1"/>
    </source>
</evidence>
<evidence type="ECO:0000256" key="1">
    <source>
        <dbReference type="SAM" id="MobiDB-lite"/>
    </source>
</evidence>
<keyword evidence="3" id="KW-1185">Reference proteome</keyword>
<comment type="caution">
    <text evidence="2">The sequence shown here is derived from an EMBL/GenBank/DDBJ whole genome shotgun (WGS) entry which is preliminary data.</text>
</comment>
<dbReference type="Proteomes" id="UP000319801">
    <property type="component" value="Unassembled WGS sequence"/>
</dbReference>
<sequence>MRNWFTQQQQQEGKKEGRKDGRMESLPGSPMTSVSAVPQQQHDLSHGDSVPGHCPQTMTSGTGAMLHSDTHMKTSFSYINLNKNICQVSQCRCQSEDPQMAARSDVCSRGKGAGRYSRSRDIEVESRYSSSCSLPGLRVLILTCPDSLVGALARGLEHECAVP</sequence>
<protein>
    <submittedName>
        <fullName evidence="2">Uncharacterized protein</fullName>
    </submittedName>
</protein>
<dbReference type="EMBL" id="VCAZ01000079">
    <property type="protein sequence ID" value="TSP79464.1"/>
    <property type="molecule type" value="Genomic_DNA"/>
</dbReference>
<feature type="compositionally biased region" description="Basic and acidic residues" evidence="1">
    <location>
        <begin position="12"/>
        <end position="23"/>
    </location>
</feature>
<proteinExistence type="predicted"/>
<evidence type="ECO:0000313" key="3">
    <source>
        <dbReference type="Proteomes" id="UP000319801"/>
    </source>
</evidence>
<dbReference type="AlphaFoldDB" id="A0A556UYU8"/>
<name>A0A556UYU8_BAGYA</name>
<feature type="compositionally biased region" description="Polar residues" evidence="1">
    <location>
        <begin position="30"/>
        <end position="42"/>
    </location>
</feature>
<feature type="region of interest" description="Disordered" evidence="1">
    <location>
        <begin position="1"/>
        <end position="51"/>
    </location>
</feature>
<accession>A0A556UYU8</accession>